<name>A0A6A6JQJ6_WESOR</name>
<dbReference type="AlphaFoldDB" id="A0A6A6JQJ6"/>
<protein>
    <submittedName>
        <fullName evidence="3">Uncharacterized protein</fullName>
    </submittedName>
</protein>
<proteinExistence type="predicted"/>
<organism evidence="3 4">
    <name type="scientific">Westerdykella ornata</name>
    <dbReference type="NCBI Taxonomy" id="318751"/>
    <lineage>
        <taxon>Eukaryota</taxon>
        <taxon>Fungi</taxon>
        <taxon>Dikarya</taxon>
        <taxon>Ascomycota</taxon>
        <taxon>Pezizomycotina</taxon>
        <taxon>Dothideomycetes</taxon>
        <taxon>Pleosporomycetidae</taxon>
        <taxon>Pleosporales</taxon>
        <taxon>Sporormiaceae</taxon>
        <taxon>Westerdykella</taxon>
    </lineage>
</organism>
<dbReference type="EMBL" id="ML986491">
    <property type="protein sequence ID" value="KAF2277239.1"/>
    <property type="molecule type" value="Genomic_DNA"/>
</dbReference>
<dbReference type="RefSeq" id="XP_033654778.1">
    <property type="nucleotide sequence ID" value="XM_033794636.1"/>
</dbReference>
<reference evidence="3" key="1">
    <citation type="journal article" date="2020" name="Stud. Mycol.">
        <title>101 Dothideomycetes genomes: a test case for predicting lifestyles and emergence of pathogens.</title>
        <authorList>
            <person name="Haridas S."/>
            <person name="Albert R."/>
            <person name="Binder M."/>
            <person name="Bloem J."/>
            <person name="Labutti K."/>
            <person name="Salamov A."/>
            <person name="Andreopoulos B."/>
            <person name="Baker S."/>
            <person name="Barry K."/>
            <person name="Bills G."/>
            <person name="Bluhm B."/>
            <person name="Cannon C."/>
            <person name="Castanera R."/>
            <person name="Culley D."/>
            <person name="Daum C."/>
            <person name="Ezra D."/>
            <person name="Gonzalez J."/>
            <person name="Henrissat B."/>
            <person name="Kuo A."/>
            <person name="Liang C."/>
            <person name="Lipzen A."/>
            <person name="Lutzoni F."/>
            <person name="Magnuson J."/>
            <person name="Mondo S."/>
            <person name="Nolan M."/>
            <person name="Ohm R."/>
            <person name="Pangilinan J."/>
            <person name="Park H.-J."/>
            <person name="Ramirez L."/>
            <person name="Alfaro M."/>
            <person name="Sun H."/>
            <person name="Tritt A."/>
            <person name="Yoshinaga Y."/>
            <person name="Zwiers L.-H."/>
            <person name="Turgeon B."/>
            <person name="Goodwin S."/>
            <person name="Spatafora J."/>
            <person name="Crous P."/>
            <person name="Grigoriev I."/>
        </authorList>
    </citation>
    <scope>NUCLEOTIDE SEQUENCE</scope>
    <source>
        <strain evidence="3">CBS 379.55</strain>
    </source>
</reference>
<feature type="transmembrane region" description="Helical" evidence="2">
    <location>
        <begin position="28"/>
        <end position="48"/>
    </location>
</feature>
<evidence type="ECO:0000256" key="2">
    <source>
        <dbReference type="SAM" id="Phobius"/>
    </source>
</evidence>
<keyword evidence="2" id="KW-0812">Transmembrane</keyword>
<gene>
    <name evidence="3" type="ORF">EI97DRAFT_314255</name>
</gene>
<evidence type="ECO:0000313" key="4">
    <source>
        <dbReference type="Proteomes" id="UP000800097"/>
    </source>
</evidence>
<sequence>MAPLPFDPVHYYSVPEEHVVDPALSDDMIGFLSIVGVFVAGILICFLIKCYRRLVRPKLFKQEQEDDEREANSDHIAAEYRNMRANGAGQATSQHWKAPTRTIEQEDRQREVRNLRQGGNFEDATEDHIDVETPPTFVILTRPENVYIPLWLSREPTPPPVYQEWWVVGGDDNDSR</sequence>
<keyword evidence="2" id="KW-1133">Transmembrane helix</keyword>
<feature type="region of interest" description="Disordered" evidence="1">
    <location>
        <begin position="86"/>
        <end position="109"/>
    </location>
</feature>
<keyword evidence="2" id="KW-0472">Membrane</keyword>
<dbReference type="Proteomes" id="UP000800097">
    <property type="component" value="Unassembled WGS sequence"/>
</dbReference>
<accession>A0A6A6JQJ6</accession>
<keyword evidence="4" id="KW-1185">Reference proteome</keyword>
<evidence type="ECO:0000313" key="3">
    <source>
        <dbReference type="EMBL" id="KAF2277239.1"/>
    </source>
</evidence>
<dbReference type="GeneID" id="54547811"/>
<evidence type="ECO:0000256" key="1">
    <source>
        <dbReference type="SAM" id="MobiDB-lite"/>
    </source>
</evidence>